<dbReference type="RefSeq" id="WP_126450654.1">
    <property type="nucleotide sequence ID" value="NZ_AP018553.1"/>
</dbReference>
<dbReference type="SUPFAM" id="SSF46785">
    <property type="entry name" value="Winged helix' DNA-binding domain"/>
    <property type="match status" value="1"/>
</dbReference>
<dbReference type="InterPro" id="IPR048907">
    <property type="entry name" value="WHD_MCM_arc"/>
</dbReference>
<reference evidence="4" key="1">
    <citation type="journal article" date="2014" name="Int. J. Syst. Evol. Microbiol.">
        <title>Complete genome sequence of Corynebacterium casei LMG S-19264T (=DSM 44701T), isolated from a smear-ripened cheese.</title>
        <authorList>
            <consortium name="US DOE Joint Genome Institute (JGI-PGF)"/>
            <person name="Walter F."/>
            <person name="Albersmeier A."/>
            <person name="Kalinowski J."/>
            <person name="Ruckert C."/>
        </authorList>
    </citation>
    <scope>NUCLEOTIDE SEQUENCE</scope>
    <source>
        <strain evidence="4">JCM 31740</strain>
    </source>
</reference>
<dbReference type="Gene3D" id="3.40.50.300">
    <property type="entry name" value="P-loop containing nucleotide triphosphate hydrolases"/>
    <property type="match status" value="1"/>
</dbReference>
<feature type="domain" description="ATPase" evidence="1">
    <location>
        <begin position="5"/>
        <end position="238"/>
    </location>
</feature>
<dbReference type="InterPro" id="IPR036388">
    <property type="entry name" value="WH-like_DNA-bd_sf"/>
</dbReference>
<dbReference type="EMBL" id="AP018553">
    <property type="protein sequence ID" value="BBD73455.1"/>
    <property type="molecule type" value="Genomic_DNA"/>
</dbReference>
<sequence>MKDVFDREKEVELLKGSLSSPLVVISGLRRTGKTSLVRSILNDAKATHLFLDMRRFENREYIVYKDFLGVLEREVNSLTKKWKGALDHFRAVKGVKVAGLSITFGWGRERTDFSDVLSSLNDWAKDNGETVTVVVDEAQELVKLKGYDVLPSMAYAFDNLRNVNFIVTGSEVRVKTRFLKLEDADSPLYGRAHVEVDVSPFDRETSVEFLERGFEEHGIEFDRGEEVYEELGGNPGWLTFYGYVYVKGLGVRAMEETKKYAKSLLSKELCNFLMEGGRLGSKERYLRVLEACRSGCSWKDVKNSLEALEGREVNDYTVHTILRNLLEYSFLVGEGDRRYFLADPLMRELGNVRCSGP</sequence>
<evidence type="ECO:0000313" key="3">
    <source>
        <dbReference type="EMBL" id="BBD73455.1"/>
    </source>
</evidence>
<evidence type="ECO:0000313" key="5">
    <source>
        <dbReference type="Proteomes" id="UP000276741"/>
    </source>
</evidence>
<dbReference type="EMBL" id="BMQS01000006">
    <property type="protein sequence ID" value="GGT92986.1"/>
    <property type="molecule type" value="Genomic_DNA"/>
</dbReference>
<evidence type="ECO:0000259" key="1">
    <source>
        <dbReference type="Pfam" id="PF01637"/>
    </source>
</evidence>
<name>A0A348B5K3_9CREN</name>
<evidence type="ECO:0000313" key="4">
    <source>
        <dbReference type="EMBL" id="GGT92986.1"/>
    </source>
</evidence>
<dbReference type="Pfam" id="PF21100">
    <property type="entry name" value="WHD_MCM"/>
    <property type="match status" value="1"/>
</dbReference>
<dbReference type="Proteomes" id="UP000616143">
    <property type="component" value="Unassembled WGS sequence"/>
</dbReference>
<reference evidence="4" key="4">
    <citation type="submission" date="2020-09" db="EMBL/GenBank/DDBJ databases">
        <authorList>
            <person name="Sun Q."/>
            <person name="Ohkuma M."/>
        </authorList>
    </citation>
    <scope>NUCLEOTIDE SEQUENCE</scope>
    <source>
        <strain evidence="4">JCM 31740</strain>
    </source>
</reference>
<dbReference type="GeneID" id="38667320"/>
<dbReference type="PANTHER" id="PTHR34301">
    <property type="entry name" value="DNA-BINDING PROTEIN-RELATED"/>
    <property type="match status" value="1"/>
</dbReference>
<gene>
    <name evidence="4" type="ORF">GCM10007116_08520</name>
    <name evidence="3" type="ORF">HS1genome_1844</name>
</gene>
<dbReference type="PANTHER" id="PTHR34301:SF8">
    <property type="entry name" value="ATPASE DOMAIN-CONTAINING PROTEIN"/>
    <property type="match status" value="1"/>
</dbReference>
<dbReference type="InterPro" id="IPR036390">
    <property type="entry name" value="WH_DNA-bd_sf"/>
</dbReference>
<reference evidence="5" key="2">
    <citation type="submission" date="2018-04" db="EMBL/GenBank/DDBJ databases">
        <title>Complete genome sequence of Sulfodiicoccus acidiphilus strain HS-1.</title>
        <authorList>
            <person name="Sakai H.D."/>
            <person name="Kurosawa N."/>
        </authorList>
    </citation>
    <scope>NUCLEOTIDE SEQUENCE [LARGE SCALE GENOMIC DNA]</scope>
    <source>
        <strain evidence="5">HS-1</strain>
    </source>
</reference>
<evidence type="ECO:0000259" key="2">
    <source>
        <dbReference type="Pfam" id="PF21100"/>
    </source>
</evidence>
<dbReference type="Proteomes" id="UP000276741">
    <property type="component" value="Chromosome"/>
</dbReference>
<proteinExistence type="predicted"/>
<reference evidence="3" key="3">
    <citation type="journal article" date="2019" name="BMC Res. Notes">
        <title>Complete genome sequence of the Sulfodiicoccus acidiphilus strain HS-1T, the first crenarchaeon that lacks polB3, isolated from an acidic hot spring in Ohwaku-dani, Hakone, Japan.</title>
        <authorList>
            <person name="Sakai H.D."/>
            <person name="Kurosawa N."/>
        </authorList>
    </citation>
    <scope>NUCLEOTIDE SEQUENCE</scope>
    <source>
        <strain evidence="3">HS-1</strain>
    </source>
</reference>
<dbReference type="Gene3D" id="1.10.8.60">
    <property type="match status" value="1"/>
</dbReference>
<protein>
    <submittedName>
        <fullName evidence="3">ATPase</fullName>
    </submittedName>
</protein>
<dbReference type="OrthoDB" id="132045at2157"/>
<keyword evidence="5" id="KW-1185">Reference proteome</keyword>
<dbReference type="KEGG" id="sacd:HS1genome_1844"/>
<dbReference type="GO" id="GO:0005524">
    <property type="term" value="F:ATP binding"/>
    <property type="evidence" value="ECO:0007669"/>
    <property type="project" value="InterPro"/>
</dbReference>
<dbReference type="SUPFAM" id="SSF52540">
    <property type="entry name" value="P-loop containing nucleoside triphosphate hydrolases"/>
    <property type="match status" value="1"/>
</dbReference>
<dbReference type="Gene3D" id="1.10.10.10">
    <property type="entry name" value="Winged helix-like DNA-binding domain superfamily/Winged helix DNA-binding domain"/>
    <property type="match status" value="1"/>
</dbReference>
<dbReference type="AlphaFoldDB" id="A0A348B5K3"/>
<accession>A0A348B5K3</accession>
<organism evidence="3 5">
    <name type="scientific">Sulfodiicoccus acidiphilus</name>
    <dbReference type="NCBI Taxonomy" id="1670455"/>
    <lineage>
        <taxon>Archaea</taxon>
        <taxon>Thermoproteota</taxon>
        <taxon>Thermoprotei</taxon>
        <taxon>Sulfolobales</taxon>
        <taxon>Sulfolobaceae</taxon>
        <taxon>Sulfodiicoccus</taxon>
    </lineage>
</organism>
<feature type="domain" description="MCM C-terminal" evidence="2">
    <location>
        <begin position="282"/>
        <end position="339"/>
    </location>
</feature>
<dbReference type="Pfam" id="PF01637">
    <property type="entry name" value="ATPase_2"/>
    <property type="match status" value="1"/>
</dbReference>
<dbReference type="InterPro" id="IPR011579">
    <property type="entry name" value="ATPase_dom"/>
</dbReference>
<dbReference type="InterPro" id="IPR027417">
    <property type="entry name" value="P-loop_NTPase"/>
</dbReference>